<evidence type="ECO:0000256" key="4">
    <source>
        <dbReference type="ARBA" id="ARBA00022692"/>
    </source>
</evidence>
<name>A0ABV7ESC8_9GAMM</name>
<evidence type="ECO:0000256" key="3">
    <source>
        <dbReference type="ARBA" id="ARBA00022475"/>
    </source>
</evidence>
<protein>
    <submittedName>
        <fullName evidence="9">DUF421 domain-containing protein</fullName>
    </submittedName>
</protein>
<dbReference type="RefSeq" id="WP_380689532.1">
    <property type="nucleotide sequence ID" value="NZ_JBHRSS010000004.1"/>
</dbReference>
<dbReference type="InterPro" id="IPR023090">
    <property type="entry name" value="UPF0702_alpha/beta_dom_sf"/>
</dbReference>
<gene>
    <name evidence="9" type="ORF">ACFOSU_11000</name>
</gene>
<feature type="domain" description="YetF C-terminal" evidence="8">
    <location>
        <begin position="93"/>
        <end position="160"/>
    </location>
</feature>
<evidence type="ECO:0000313" key="10">
    <source>
        <dbReference type="Proteomes" id="UP001595462"/>
    </source>
</evidence>
<feature type="transmembrane region" description="Helical" evidence="7">
    <location>
        <begin position="6"/>
        <end position="30"/>
    </location>
</feature>
<dbReference type="InterPro" id="IPR007353">
    <property type="entry name" value="DUF421"/>
</dbReference>
<keyword evidence="6 7" id="KW-0472">Membrane</keyword>
<sequence>MNWNWIAASGSSLIMVLISGLGIYIALMLFTRIAGLRSFSKMSSFDFAITIAFGSVIASTLMAESPPLATGVFALAVLYTIQYAVSRARRASPLVERVVDNEPLVVMVGPDVLSANLDEARMTLGDLKSKLRMAGVTHRDQVLVVVMESTGDVSVLKRVDRVDPWLFDQVRGAETLLAEIDATPA</sequence>
<dbReference type="Gene3D" id="3.30.240.20">
    <property type="entry name" value="bsu07140 like domains"/>
    <property type="match status" value="1"/>
</dbReference>
<accession>A0ABV7ESC8</accession>
<proteinExistence type="inferred from homology"/>
<keyword evidence="5 7" id="KW-1133">Transmembrane helix</keyword>
<keyword evidence="4 7" id="KW-0812">Transmembrane</keyword>
<comment type="subcellular location">
    <subcellularLocation>
        <location evidence="1">Cell membrane</location>
        <topology evidence="1">Multi-pass membrane protein</topology>
    </subcellularLocation>
</comment>
<evidence type="ECO:0000256" key="5">
    <source>
        <dbReference type="ARBA" id="ARBA00022989"/>
    </source>
</evidence>
<evidence type="ECO:0000256" key="2">
    <source>
        <dbReference type="ARBA" id="ARBA00006448"/>
    </source>
</evidence>
<evidence type="ECO:0000259" key="8">
    <source>
        <dbReference type="Pfam" id="PF04239"/>
    </source>
</evidence>
<organism evidence="9 10">
    <name type="scientific">Salinisphaera aquimarina</name>
    <dbReference type="NCBI Taxonomy" id="2094031"/>
    <lineage>
        <taxon>Bacteria</taxon>
        <taxon>Pseudomonadati</taxon>
        <taxon>Pseudomonadota</taxon>
        <taxon>Gammaproteobacteria</taxon>
        <taxon>Salinisphaerales</taxon>
        <taxon>Salinisphaeraceae</taxon>
        <taxon>Salinisphaera</taxon>
    </lineage>
</organism>
<evidence type="ECO:0000256" key="6">
    <source>
        <dbReference type="ARBA" id="ARBA00023136"/>
    </source>
</evidence>
<comment type="similarity">
    <text evidence="2">Belongs to the UPF0702 family.</text>
</comment>
<feature type="transmembrane region" description="Helical" evidence="7">
    <location>
        <begin position="42"/>
        <end position="62"/>
    </location>
</feature>
<keyword evidence="10" id="KW-1185">Reference proteome</keyword>
<comment type="caution">
    <text evidence="9">The sequence shown here is derived from an EMBL/GenBank/DDBJ whole genome shotgun (WGS) entry which is preliminary data.</text>
</comment>
<dbReference type="PANTHER" id="PTHR34582:SF6">
    <property type="entry name" value="UPF0702 TRANSMEMBRANE PROTEIN YCAP"/>
    <property type="match status" value="1"/>
</dbReference>
<evidence type="ECO:0000256" key="1">
    <source>
        <dbReference type="ARBA" id="ARBA00004651"/>
    </source>
</evidence>
<reference evidence="10" key="1">
    <citation type="journal article" date="2019" name="Int. J. Syst. Evol. Microbiol.">
        <title>The Global Catalogue of Microorganisms (GCM) 10K type strain sequencing project: providing services to taxonomists for standard genome sequencing and annotation.</title>
        <authorList>
            <consortium name="The Broad Institute Genomics Platform"/>
            <consortium name="The Broad Institute Genome Sequencing Center for Infectious Disease"/>
            <person name="Wu L."/>
            <person name="Ma J."/>
        </authorList>
    </citation>
    <scope>NUCLEOTIDE SEQUENCE [LARGE SCALE GENOMIC DNA]</scope>
    <source>
        <strain evidence="10">KCTC 52640</strain>
    </source>
</reference>
<dbReference type="Proteomes" id="UP001595462">
    <property type="component" value="Unassembled WGS sequence"/>
</dbReference>
<dbReference type="EMBL" id="JBHRSS010000004">
    <property type="protein sequence ID" value="MFC3104416.1"/>
    <property type="molecule type" value="Genomic_DNA"/>
</dbReference>
<keyword evidence="3" id="KW-1003">Cell membrane</keyword>
<dbReference type="Pfam" id="PF04239">
    <property type="entry name" value="DUF421"/>
    <property type="match status" value="1"/>
</dbReference>
<dbReference type="PANTHER" id="PTHR34582">
    <property type="entry name" value="UPF0702 TRANSMEMBRANE PROTEIN YCAP"/>
    <property type="match status" value="1"/>
</dbReference>
<evidence type="ECO:0000313" key="9">
    <source>
        <dbReference type="EMBL" id="MFC3104416.1"/>
    </source>
</evidence>
<evidence type="ECO:0000256" key="7">
    <source>
        <dbReference type="SAM" id="Phobius"/>
    </source>
</evidence>